<protein>
    <submittedName>
        <fullName evidence="1">Uncharacterized protein</fullName>
    </submittedName>
</protein>
<dbReference type="Proteomes" id="UP001431209">
    <property type="component" value="Unassembled WGS sequence"/>
</dbReference>
<dbReference type="EMBL" id="JAOPGA020001656">
    <property type="protein sequence ID" value="KAL0490259.1"/>
    <property type="molecule type" value="Genomic_DNA"/>
</dbReference>
<sequence length="62" mass="7153">MFGTLIFQLPCQHQNGDLIIQHYYADCMHEISKINVINRISQLSPLVIITCIRINAHITVFN</sequence>
<accession>A0AAW2ZNI9</accession>
<comment type="caution">
    <text evidence="1">The sequence shown here is derived from an EMBL/GenBank/DDBJ whole genome shotgun (WGS) entry which is preliminary data.</text>
</comment>
<gene>
    <name evidence="1" type="ORF">AKO1_006596</name>
</gene>
<evidence type="ECO:0000313" key="1">
    <source>
        <dbReference type="EMBL" id="KAL0490259.1"/>
    </source>
</evidence>
<evidence type="ECO:0000313" key="2">
    <source>
        <dbReference type="Proteomes" id="UP001431209"/>
    </source>
</evidence>
<dbReference type="AlphaFoldDB" id="A0AAW2ZNI9"/>
<keyword evidence="2" id="KW-1185">Reference proteome</keyword>
<proteinExistence type="predicted"/>
<reference evidence="1 2" key="1">
    <citation type="submission" date="2024-03" db="EMBL/GenBank/DDBJ databases">
        <title>The Acrasis kona genome and developmental transcriptomes reveal deep origins of eukaryotic multicellular pathways.</title>
        <authorList>
            <person name="Sheikh S."/>
            <person name="Fu C.-J."/>
            <person name="Brown M.W."/>
            <person name="Baldauf S.L."/>
        </authorList>
    </citation>
    <scope>NUCLEOTIDE SEQUENCE [LARGE SCALE GENOMIC DNA]</scope>
    <source>
        <strain evidence="1 2">ATCC MYA-3509</strain>
    </source>
</reference>
<name>A0AAW2ZNI9_9EUKA</name>
<organism evidence="1 2">
    <name type="scientific">Acrasis kona</name>
    <dbReference type="NCBI Taxonomy" id="1008807"/>
    <lineage>
        <taxon>Eukaryota</taxon>
        <taxon>Discoba</taxon>
        <taxon>Heterolobosea</taxon>
        <taxon>Tetramitia</taxon>
        <taxon>Eutetramitia</taxon>
        <taxon>Acrasidae</taxon>
        <taxon>Acrasis</taxon>
    </lineage>
</organism>